<keyword evidence="3" id="KW-1185">Reference proteome</keyword>
<organism evidence="2 3">
    <name type="scientific">Providencia burhodogranariea DSM 19968</name>
    <dbReference type="NCBI Taxonomy" id="1141662"/>
    <lineage>
        <taxon>Bacteria</taxon>
        <taxon>Pseudomonadati</taxon>
        <taxon>Pseudomonadota</taxon>
        <taxon>Gammaproteobacteria</taxon>
        <taxon>Enterobacterales</taxon>
        <taxon>Morganellaceae</taxon>
        <taxon>Providencia</taxon>
    </lineage>
</organism>
<feature type="signal peptide" evidence="1">
    <location>
        <begin position="1"/>
        <end position="20"/>
    </location>
</feature>
<protein>
    <recommendedName>
        <fullName evidence="4">DUF1090 domain-containing protein</fullName>
    </recommendedName>
</protein>
<feature type="chain" id="PRO_5003922071" description="DUF1090 domain-containing protein" evidence="1">
    <location>
        <begin position="21"/>
        <end position="115"/>
    </location>
</feature>
<dbReference type="EMBL" id="AKKL01000002">
    <property type="protein sequence ID" value="EKT65047.1"/>
    <property type="molecule type" value="Genomic_DNA"/>
</dbReference>
<dbReference type="eggNOG" id="ENOG5031J5K">
    <property type="taxonomic scope" value="Bacteria"/>
</dbReference>
<comment type="caution">
    <text evidence="2">The sequence shown here is derived from an EMBL/GenBank/DDBJ whole genome shotgun (WGS) entry which is preliminary data.</text>
</comment>
<evidence type="ECO:0008006" key="4">
    <source>
        <dbReference type="Google" id="ProtNLM"/>
    </source>
</evidence>
<evidence type="ECO:0000313" key="3">
    <source>
        <dbReference type="Proteomes" id="UP000009336"/>
    </source>
</evidence>
<dbReference type="HOGENOM" id="CLU_2194629_0_0_6"/>
<dbReference type="Proteomes" id="UP000009336">
    <property type="component" value="Unassembled WGS sequence"/>
</dbReference>
<name>K8X5W5_9GAMM</name>
<dbReference type="Pfam" id="PF06476">
    <property type="entry name" value="DUF1090"/>
    <property type="match status" value="1"/>
</dbReference>
<dbReference type="RefSeq" id="WP_008910227.1">
    <property type="nucleotide sequence ID" value="NZ_KB233222.1"/>
</dbReference>
<accession>K8X5W5</accession>
<keyword evidence="1" id="KW-0732">Signal</keyword>
<gene>
    <name evidence="2" type="ORF">OOA_00880</name>
</gene>
<dbReference type="OrthoDB" id="8689941at2"/>
<evidence type="ECO:0000256" key="1">
    <source>
        <dbReference type="SAM" id="SignalP"/>
    </source>
</evidence>
<proteinExistence type="predicted"/>
<sequence>MNKALLIALSLALIPIASNADSRNYSCQKKLYNLEKQLSYAKQYGNEYRIKGLKRAIDKVSRNCYDHYSGATGATKLNRHYSDDTIRYLEEEIESLSQIIKDIQKNKFRLGAVYL</sequence>
<dbReference type="AlphaFoldDB" id="K8X5W5"/>
<dbReference type="InterPro" id="IPR009468">
    <property type="entry name" value="DUF1090"/>
</dbReference>
<reference evidence="2 3" key="1">
    <citation type="journal article" date="2012" name="BMC Genomics">
        <title>Comparative genomics of bacteria in the genus Providencia isolated from wild Drosophila melanogaster.</title>
        <authorList>
            <person name="Galac M.R."/>
            <person name="Lazzaro B.P."/>
        </authorList>
    </citation>
    <scope>NUCLEOTIDE SEQUENCE [LARGE SCALE GENOMIC DNA]</scope>
    <source>
        <strain evidence="2 3">DSM 19968</strain>
    </source>
</reference>
<evidence type="ECO:0000313" key="2">
    <source>
        <dbReference type="EMBL" id="EKT65047.1"/>
    </source>
</evidence>